<feature type="signal peptide" evidence="2">
    <location>
        <begin position="1"/>
        <end position="20"/>
    </location>
</feature>
<dbReference type="Proteomes" id="UP000326565">
    <property type="component" value="Unassembled WGS sequence"/>
</dbReference>
<proteinExistence type="predicted"/>
<keyword evidence="2" id="KW-0732">Signal</keyword>
<evidence type="ECO:0000256" key="2">
    <source>
        <dbReference type="SAM" id="SignalP"/>
    </source>
</evidence>
<evidence type="ECO:0000313" key="3">
    <source>
        <dbReference type="EMBL" id="KAB8077348.1"/>
    </source>
</evidence>
<evidence type="ECO:0000256" key="1">
    <source>
        <dbReference type="SAM" id="MobiDB-lite"/>
    </source>
</evidence>
<feature type="chain" id="PRO_5024939555" evidence="2">
    <location>
        <begin position="21"/>
        <end position="115"/>
    </location>
</feature>
<dbReference type="EMBL" id="ML732169">
    <property type="protein sequence ID" value="KAB8077348.1"/>
    <property type="molecule type" value="Genomic_DNA"/>
</dbReference>
<evidence type="ECO:0000313" key="4">
    <source>
        <dbReference type="Proteomes" id="UP000326565"/>
    </source>
</evidence>
<feature type="region of interest" description="Disordered" evidence="1">
    <location>
        <begin position="42"/>
        <end position="88"/>
    </location>
</feature>
<gene>
    <name evidence="3" type="ORF">BDV29DRAFT_153735</name>
</gene>
<protein>
    <submittedName>
        <fullName evidence="3">Uncharacterized protein</fullName>
    </submittedName>
</protein>
<dbReference type="AlphaFoldDB" id="A0A5N5X9D5"/>
<accession>A0A5N5X9D5</accession>
<feature type="compositionally biased region" description="Low complexity" evidence="1">
    <location>
        <begin position="52"/>
        <end position="75"/>
    </location>
</feature>
<sequence length="115" mass="12494">MVRLLKMAVLAATLSEVAYALPTERITNESIMWRRDVSAVPPEVATPDDKAPNVANNDNVSNDDSASADDNATVDASRKPRKDRCRTDADCGLGWSMSHFGQSSSLQAIQADMLR</sequence>
<organism evidence="3 4">
    <name type="scientific">Aspergillus leporis</name>
    <dbReference type="NCBI Taxonomy" id="41062"/>
    <lineage>
        <taxon>Eukaryota</taxon>
        <taxon>Fungi</taxon>
        <taxon>Dikarya</taxon>
        <taxon>Ascomycota</taxon>
        <taxon>Pezizomycotina</taxon>
        <taxon>Eurotiomycetes</taxon>
        <taxon>Eurotiomycetidae</taxon>
        <taxon>Eurotiales</taxon>
        <taxon>Aspergillaceae</taxon>
        <taxon>Aspergillus</taxon>
        <taxon>Aspergillus subgen. Circumdati</taxon>
    </lineage>
</organism>
<reference evidence="3 4" key="1">
    <citation type="submission" date="2019-04" db="EMBL/GenBank/DDBJ databases">
        <title>Friends and foes A comparative genomics study of 23 Aspergillus species from section Flavi.</title>
        <authorList>
            <consortium name="DOE Joint Genome Institute"/>
            <person name="Kjaerbolling I."/>
            <person name="Vesth T."/>
            <person name="Frisvad J.C."/>
            <person name="Nybo J.L."/>
            <person name="Theobald S."/>
            <person name="Kildgaard S."/>
            <person name="Isbrandt T."/>
            <person name="Kuo A."/>
            <person name="Sato A."/>
            <person name="Lyhne E.K."/>
            <person name="Kogle M.E."/>
            <person name="Wiebenga A."/>
            <person name="Kun R.S."/>
            <person name="Lubbers R.J."/>
            <person name="Makela M.R."/>
            <person name="Barry K."/>
            <person name="Chovatia M."/>
            <person name="Clum A."/>
            <person name="Daum C."/>
            <person name="Haridas S."/>
            <person name="He G."/>
            <person name="LaButti K."/>
            <person name="Lipzen A."/>
            <person name="Mondo S."/>
            <person name="Riley R."/>
            <person name="Salamov A."/>
            <person name="Simmons B.A."/>
            <person name="Magnuson J.K."/>
            <person name="Henrissat B."/>
            <person name="Mortensen U.H."/>
            <person name="Larsen T.O."/>
            <person name="Devries R.P."/>
            <person name="Grigoriev I.V."/>
            <person name="Machida M."/>
            <person name="Baker S.E."/>
            <person name="Andersen M.R."/>
        </authorList>
    </citation>
    <scope>NUCLEOTIDE SEQUENCE [LARGE SCALE GENOMIC DNA]</scope>
    <source>
        <strain evidence="3 4">CBS 151.66</strain>
    </source>
</reference>
<keyword evidence="4" id="KW-1185">Reference proteome</keyword>
<name>A0A5N5X9D5_9EURO</name>